<comment type="similarity">
    <text evidence="3">Belongs to the CSN7/EIF3M family. CSN7 subfamily.</text>
</comment>
<gene>
    <name evidence="9" type="ORF">Fcan01_02854</name>
</gene>
<evidence type="ECO:0000256" key="6">
    <source>
        <dbReference type="ARBA" id="ARBA00023242"/>
    </source>
</evidence>
<comment type="subcellular location">
    <subcellularLocation>
        <location evidence="2">Cytoplasm</location>
    </subcellularLocation>
    <subcellularLocation>
        <location evidence="1">Nucleus</location>
    </subcellularLocation>
</comment>
<organism evidence="9 10">
    <name type="scientific">Folsomia candida</name>
    <name type="common">Springtail</name>
    <dbReference type="NCBI Taxonomy" id="158441"/>
    <lineage>
        <taxon>Eukaryota</taxon>
        <taxon>Metazoa</taxon>
        <taxon>Ecdysozoa</taxon>
        <taxon>Arthropoda</taxon>
        <taxon>Hexapoda</taxon>
        <taxon>Collembola</taxon>
        <taxon>Entomobryomorpha</taxon>
        <taxon>Isotomoidea</taxon>
        <taxon>Isotomidae</taxon>
        <taxon>Proisotominae</taxon>
        <taxon>Folsomia</taxon>
    </lineage>
</organism>
<dbReference type="Pfam" id="PF22061">
    <property type="entry name" value="CSN7_HB_subdom"/>
    <property type="match status" value="1"/>
</dbReference>
<keyword evidence="4" id="KW-0963">Cytoplasm</keyword>
<keyword evidence="10" id="KW-1185">Reference proteome</keyword>
<feature type="compositionally biased region" description="Basic residues" evidence="7">
    <location>
        <begin position="249"/>
        <end position="264"/>
    </location>
</feature>
<evidence type="ECO:0000313" key="10">
    <source>
        <dbReference type="Proteomes" id="UP000198287"/>
    </source>
</evidence>
<dbReference type="Pfam" id="PF01399">
    <property type="entry name" value="PCI"/>
    <property type="match status" value="1"/>
</dbReference>
<evidence type="ECO:0000256" key="5">
    <source>
        <dbReference type="ARBA" id="ARBA00022790"/>
    </source>
</evidence>
<dbReference type="InterPro" id="IPR000717">
    <property type="entry name" value="PCI_dom"/>
</dbReference>
<dbReference type="OrthoDB" id="10265275at2759"/>
<accession>A0A226F0E1</accession>
<keyword evidence="6" id="KW-0539">Nucleus</keyword>
<reference evidence="9 10" key="1">
    <citation type="submission" date="2015-12" db="EMBL/GenBank/DDBJ databases">
        <title>The genome of Folsomia candida.</title>
        <authorList>
            <person name="Faddeeva A."/>
            <person name="Derks M.F."/>
            <person name="Anvar Y."/>
            <person name="Smit S."/>
            <person name="Van Straalen N."/>
            <person name="Roelofs D."/>
        </authorList>
    </citation>
    <scope>NUCLEOTIDE SEQUENCE [LARGE SCALE GENOMIC DNA]</scope>
    <source>
        <strain evidence="9 10">VU population</strain>
        <tissue evidence="9">Whole body</tissue>
    </source>
</reference>
<feature type="domain" description="PCI" evidence="8">
    <location>
        <begin position="1"/>
        <end position="163"/>
    </location>
</feature>
<evidence type="ECO:0000256" key="3">
    <source>
        <dbReference type="ARBA" id="ARBA00008482"/>
    </source>
</evidence>
<evidence type="ECO:0000313" key="9">
    <source>
        <dbReference type="EMBL" id="OXA62938.1"/>
    </source>
</evidence>
<protein>
    <submittedName>
        <fullName evidence="9">COP9 signalosome complex subunit 7a</fullName>
    </submittedName>
</protein>
<evidence type="ECO:0000256" key="2">
    <source>
        <dbReference type="ARBA" id="ARBA00004496"/>
    </source>
</evidence>
<keyword evidence="5" id="KW-0736">Signalosome</keyword>
<dbReference type="Pfam" id="PF18392">
    <property type="entry name" value="CSN7a_helixI"/>
    <property type="match status" value="1"/>
</dbReference>
<dbReference type="GO" id="GO:0010387">
    <property type="term" value="P:COP9 signalosome assembly"/>
    <property type="evidence" value="ECO:0007669"/>
    <property type="project" value="InterPro"/>
</dbReference>
<comment type="caution">
    <text evidence="9">The sequence shown here is derived from an EMBL/GenBank/DDBJ whole genome shotgun (WGS) entry which is preliminary data.</text>
</comment>
<dbReference type="GO" id="GO:0005737">
    <property type="term" value="C:cytoplasm"/>
    <property type="evidence" value="ECO:0007669"/>
    <property type="project" value="UniProtKB-SubCell"/>
</dbReference>
<dbReference type="InterPro" id="IPR041481">
    <property type="entry name" value="CSN7_helixI"/>
</dbReference>
<dbReference type="GO" id="GO:0008180">
    <property type="term" value="C:COP9 signalosome"/>
    <property type="evidence" value="ECO:0007669"/>
    <property type="project" value="UniProtKB-KW"/>
</dbReference>
<dbReference type="SMART" id="SM00088">
    <property type="entry name" value="PINT"/>
    <property type="match status" value="1"/>
</dbReference>
<name>A0A226F0E1_FOLCA</name>
<dbReference type="OMA" id="GTYKQFR"/>
<proteinExistence type="inferred from homology"/>
<sequence>MTVETKHQSGSNPMEQFVLLAKGAKGLAAAELVKQALEAPAVYVFSELMDIPNIKELQTSDFRNCWDLLNIFAYGTFKDYVNEKVTKNLPELSATQAKKLKYLTIVTLSEKDKCIPYKVLQEELSIEDIRELEDLIIEAIYAEIIQGKLDQRSALLEVDNTIGRDIRQEDVPTIISTLEAWCDACDNVLGSLQTQMDRASSERVNRMHRKEQLEQDIANLKKTVKVNPVDADDIIADSREGLNSERTPAKKTIKKGLRGSKLFK</sequence>
<dbReference type="STRING" id="158441.A0A226F0E1"/>
<evidence type="ECO:0000256" key="7">
    <source>
        <dbReference type="SAM" id="MobiDB-lite"/>
    </source>
</evidence>
<dbReference type="PROSITE" id="PS50250">
    <property type="entry name" value="PCI"/>
    <property type="match status" value="1"/>
</dbReference>
<evidence type="ECO:0000259" key="8">
    <source>
        <dbReference type="PROSITE" id="PS50250"/>
    </source>
</evidence>
<dbReference type="PANTHER" id="PTHR15350:SF5">
    <property type="entry name" value="COP9 SIGNALOSOME COMPLEX SUBUNIT 7"/>
    <property type="match status" value="1"/>
</dbReference>
<dbReference type="AlphaFoldDB" id="A0A226F0E1"/>
<dbReference type="PANTHER" id="PTHR15350">
    <property type="entry name" value="COP9 SIGNALOSOME COMPLEX SUBUNIT 7/DENDRITIC CELL PROTEIN GA17"/>
    <property type="match status" value="1"/>
</dbReference>
<feature type="region of interest" description="Disordered" evidence="7">
    <location>
        <begin position="240"/>
        <end position="264"/>
    </location>
</feature>
<dbReference type="Proteomes" id="UP000198287">
    <property type="component" value="Unassembled WGS sequence"/>
</dbReference>
<dbReference type="InterPro" id="IPR045237">
    <property type="entry name" value="COPS7/eIF3m"/>
</dbReference>
<evidence type="ECO:0000256" key="4">
    <source>
        <dbReference type="ARBA" id="ARBA00022490"/>
    </source>
</evidence>
<dbReference type="EMBL" id="LNIX01000001">
    <property type="protein sequence ID" value="OXA62938.1"/>
    <property type="molecule type" value="Genomic_DNA"/>
</dbReference>
<evidence type="ECO:0000256" key="1">
    <source>
        <dbReference type="ARBA" id="ARBA00004123"/>
    </source>
</evidence>